<dbReference type="RefSeq" id="WP_057749869.1">
    <property type="nucleotide sequence ID" value="NZ_LJYG01000086.1"/>
</dbReference>
<evidence type="ECO:0000313" key="2">
    <source>
        <dbReference type="EMBL" id="KRQ10002.1"/>
    </source>
</evidence>
<dbReference type="PRINTS" id="PR00080">
    <property type="entry name" value="SDRFAMILY"/>
</dbReference>
<dbReference type="NCBIfam" id="NF005559">
    <property type="entry name" value="PRK07231.1"/>
    <property type="match status" value="1"/>
</dbReference>
<dbReference type="InterPro" id="IPR002347">
    <property type="entry name" value="SDR_fam"/>
</dbReference>
<name>A0A0R3DRI2_9BRAD</name>
<dbReference type="PANTHER" id="PTHR42760:SF122">
    <property type="entry name" value="NAD(P)-BINDING PROTEIN"/>
    <property type="match status" value="1"/>
</dbReference>
<comment type="similarity">
    <text evidence="1">Belongs to the short-chain dehydrogenases/reductases (SDR) family.</text>
</comment>
<evidence type="ECO:0000256" key="1">
    <source>
        <dbReference type="ARBA" id="ARBA00006484"/>
    </source>
</evidence>
<dbReference type="GO" id="GO:0048038">
    <property type="term" value="F:quinone binding"/>
    <property type="evidence" value="ECO:0007669"/>
    <property type="project" value="TreeGrafter"/>
</dbReference>
<dbReference type="Gene3D" id="3.40.50.720">
    <property type="entry name" value="NAD(P)-binding Rossmann-like Domain"/>
    <property type="match status" value="1"/>
</dbReference>
<protein>
    <recommendedName>
        <fullName evidence="4">3-oxoacyl-ACP reductase</fullName>
    </recommendedName>
</protein>
<dbReference type="FunFam" id="3.40.50.720:FF:000084">
    <property type="entry name" value="Short-chain dehydrogenase reductase"/>
    <property type="match status" value="1"/>
</dbReference>
<dbReference type="SUPFAM" id="SSF51735">
    <property type="entry name" value="NAD(P)-binding Rossmann-fold domains"/>
    <property type="match status" value="1"/>
</dbReference>
<dbReference type="PROSITE" id="PS00061">
    <property type="entry name" value="ADH_SHORT"/>
    <property type="match status" value="1"/>
</dbReference>
<dbReference type="PRINTS" id="PR00081">
    <property type="entry name" value="GDHRDH"/>
</dbReference>
<dbReference type="InterPro" id="IPR036291">
    <property type="entry name" value="NAD(P)-bd_dom_sf"/>
</dbReference>
<evidence type="ECO:0008006" key="4">
    <source>
        <dbReference type="Google" id="ProtNLM"/>
    </source>
</evidence>
<organism evidence="2 3">
    <name type="scientific">Bradyrhizobium manausense</name>
    <dbReference type="NCBI Taxonomy" id="989370"/>
    <lineage>
        <taxon>Bacteria</taxon>
        <taxon>Pseudomonadati</taxon>
        <taxon>Pseudomonadota</taxon>
        <taxon>Alphaproteobacteria</taxon>
        <taxon>Hyphomicrobiales</taxon>
        <taxon>Nitrobacteraceae</taxon>
        <taxon>Bradyrhizobium</taxon>
    </lineage>
</organism>
<dbReference type="GO" id="GO:0006633">
    <property type="term" value="P:fatty acid biosynthetic process"/>
    <property type="evidence" value="ECO:0007669"/>
    <property type="project" value="TreeGrafter"/>
</dbReference>
<comment type="caution">
    <text evidence="2">The sequence shown here is derived from an EMBL/GenBank/DDBJ whole genome shotgun (WGS) entry which is preliminary data.</text>
</comment>
<dbReference type="GO" id="GO:0016616">
    <property type="term" value="F:oxidoreductase activity, acting on the CH-OH group of donors, NAD or NADP as acceptor"/>
    <property type="evidence" value="ECO:0007669"/>
    <property type="project" value="TreeGrafter"/>
</dbReference>
<dbReference type="STRING" id="989370.AOQ71_20240"/>
<dbReference type="OrthoDB" id="9797020at2"/>
<dbReference type="PANTHER" id="PTHR42760">
    <property type="entry name" value="SHORT-CHAIN DEHYDROGENASES/REDUCTASES FAMILY MEMBER"/>
    <property type="match status" value="1"/>
</dbReference>
<dbReference type="Proteomes" id="UP000051936">
    <property type="component" value="Unassembled WGS sequence"/>
</dbReference>
<dbReference type="EMBL" id="LJYG01000086">
    <property type="protein sequence ID" value="KRQ10002.1"/>
    <property type="molecule type" value="Genomic_DNA"/>
</dbReference>
<sequence>MQKRLKGKVAIVAGAGSTGVDGLGNGKASAVVYAREGASVMLVDLNLEAAEKTRQMIEQEGGTCFAFQANVRQRSDCEAMVQKCLQEYGQIDILHNNVGVEPKTFGGVLNTDDAEWDRVINVNLKSMFITSSAVLPSMLERGSGAILNISSVSAERLSPGLFLYCVSKAGVNTLTKAMALDYADKGIRVNAIMPGLMDTPMVERHKEFYGGDREKMRQLRNERAPMKRMGEAWDVANAALFLVSDEAKYITGQVLAVDGGYLCKP</sequence>
<keyword evidence="3" id="KW-1185">Reference proteome</keyword>
<dbReference type="InterPro" id="IPR020904">
    <property type="entry name" value="Sc_DH/Rdtase_CS"/>
</dbReference>
<accession>A0A0R3DRI2</accession>
<reference evidence="2 3" key="1">
    <citation type="submission" date="2015-09" db="EMBL/GenBank/DDBJ databases">
        <title>Draft Genome Sequence of Bradyrhizobium manausense Strain BR 3351T, a Novel Symbiotic Nitrogen-Fixing Alphaproteobacterium Isolated from Brazilian Amazon Rain Forest.</title>
        <authorList>
            <person name="De Araujo J.L."/>
            <person name="Zilli J.E."/>
        </authorList>
    </citation>
    <scope>NUCLEOTIDE SEQUENCE [LARGE SCALE GENOMIC DNA]</scope>
    <source>
        <strain evidence="2 3">BR3351</strain>
    </source>
</reference>
<dbReference type="Pfam" id="PF13561">
    <property type="entry name" value="adh_short_C2"/>
    <property type="match status" value="1"/>
</dbReference>
<dbReference type="AlphaFoldDB" id="A0A0R3DRI2"/>
<proteinExistence type="inferred from homology"/>
<gene>
    <name evidence="2" type="ORF">AOQ71_20240</name>
</gene>
<evidence type="ECO:0000313" key="3">
    <source>
        <dbReference type="Proteomes" id="UP000051936"/>
    </source>
</evidence>